<evidence type="ECO:0000313" key="2">
    <source>
        <dbReference type="Proteomes" id="UP000499080"/>
    </source>
</evidence>
<protein>
    <submittedName>
        <fullName evidence="1">Uncharacterized protein</fullName>
    </submittedName>
</protein>
<dbReference type="EMBL" id="BGPR01001055">
    <property type="protein sequence ID" value="GBM44122.1"/>
    <property type="molecule type" value="Genomic_DNA"/>
</dbReference>
<dbReference type="Proteomes" id="UP000499080">
    <property type="component" value="Unassembled WGS sequence"/>
</dbReference>
<reference evidence="1 2" key="1">
    <citation type="journal article" date="2019" name="Sci. Rep.">
        <title>Orb-weaving spider Araneus ventricosus genome elucidates the spidroin gene catalogue.</title>
        <authorList>
            <person name="Kono N."/>
            <person name="Nakamura H."/>
            <person name="Ohtoshi R."/>
            <person name="Moran D.A.P."/>
            <person name="Shinohara A."/>
            <person name="Yoshida Y."/>
            <person name="Fujiwara M."/>
            <person name="Mori M."/>
            <person name="Tomita M."/>
            <person name="Arakawa K."/>
        </authorList>
    </citation>
    <scope>NUCLEOTIDE SEQUENCE [LARGE SCALE GENOMIC DNA]</scope>
</reference>
<evidence type="ECO:0000313" key="1">
    <source>
        <dbReference type="EMBL" id="GBM44122.1"/>
    </source>
</evidence>
<gene>
    <name evidence="1" type="ORF">AVEN_242227_1</name>
</gene>
<accession>A0A4Y2FRH1</accession>
<comment type="caution">
    <text evidence="1">The sequence shown here is derived from an EMBL/GenBank/DDBJ whole genome shotgun (WGS) entry which is preliminary data.</text>
</comment>
<proteinExistence type="predicted"/>
<name>A0A4Y2FRH1_ARAVE</name>
<dbReference type="AlphaFoldDB" id="A0A4Y2FRH1"/>
<organism evidence="1 2">
    <name type="scientific">Araneus ventricosus</name>
    <name type="common">Orbweaver spider</name>
    <name type="synonym">Epeira ventricosa</name>
    <dbReference type="NCBI Taxonomy" id="182803"/>
    <lineage>
        <taxon>Eukaryota</taxon>
        <taxon>Metazoa</taxon>
        <taxon>Ecdysozoa</taxon>
        <taxon>Arthropoda</taxon>
        <taxon>Chelicerata</taxon>
        <taxon>Arachnida</taxon>
        <taxon>Araneae</taxon>
        <taxon>Araneomorphae</taxon>
        <taxon>Entelegynae</taxon>
        <taxon>Araneoidea</taxon>
        <taxon>Araneidae</taxon>
        <taxon>Araneus</taxon>
    </lineage>
</organism>
<sequence>MQAVLCPYNWYSSCKGYREQGDFLSGRSPMSVCTNCNGYRSRDMGWRSVSSRPMSIQLVLVMVTGAETWSGSQARPCPSNWYGSCNGYRSTHMGWRSVRQAVLCPSNWYGSCNGYRSRDIGWRSVRQADGGLKRTLQIEDGYRSYPLAGLFTSIF</sequence>
<keyword evidence="2" id="KW-1185">Reference proteome</keyword>